<dbReference type="Proteomes" id="UP000309544">
    <property type="component" value="Unassembled WGS sequence"/>
</dbReference>
<proteinExistence type="predicted"/>
<comment type="caution">
    <text evidence="1">The sequence shown here is derived from an EMBL/GenBank/DDBJ whole genome shotgun (WGS) entry which is preliminary data.</text>
</comment>
<name>A0A5C4S0M8_PROVB</name>
<evidence type="ECO:0000313" key="1">
    <source>
        <dbReference type="EMBL" id="TNJ36607.1"/>
    </source>
</evidence>
<dbReference type="Pfam" id="PF09952">
    <property type="entry name" value="AbiEi_2"/>
    <property type="match status" value="1"/>
</dbReference>
<evidence type="ECO:0000313" key="2">
    <source>
        <dbReference type="Proteomes" id="UP000309544"/>
    </source>
</evidence>
<sequence length="350" mass="39875">MNSMNTERSCKGNVGMILDRALCALQPATSLEFRVEPLPEACPIEHGYPARVTMFEHEFLFCVIEHEHLNKFRELQLLLNKDKTPYPLLLVTTYVTAEAAERLQEGGIQFIDTVGNAFVNQPPVLILVKGNRPGKQYGANRTAHMYKGVGLKLMYALLCRPELAGRPYRELAEITGIALGSVKNTMTELAAKGYIVEAGMQKKRLLKRKELFERWAEAYPDNLKPKLVMGRFRGVDNWWRDIRLDPGIAQWGGEVAAAKITGYLKPETVTLYANKDRLPELVIGNRLQKDPQGNIEILNRFWDMEAVADKRETVHPFLIYADLLAIGDERTLETTRMIYENYLEGCFRQD</sequence>
<accession>A0A5C4S0M8</accession>
<keyword evidence="2" id="KW-1185">Reference proteome</keyword>
<organism evidence="1 2">
    <name type="scientific">Prosthecochloris vibrioformis</name>
    <name type="common">Chlorobium vibrioforme</name>
    <dbReference type="NCBI Taxonomy" id="1098"/>
    <lineage>
        <taxon>Bacteria</taxon>
        <taxon>Pseudomonadati</taxon>
        <taxon>Chlorobiota</taxon>
        <taxon>Chlorobiia</taxon>
        <taxon>Chlorobiales</taxon>
        <taxon>Chlorobiaceae</taxon>
        <taxon>Prosthecochloris</taxon>
    </lineage>
</organism>
<gene>
    <name evidence="1" type="ORF">FGF68_05935</name>
</gene>
<reference evidence="1 2" key="1">
    <citation type="submission" date="2019-05" db="EMBL/GenBank/DDBJ databases">
        <title>Draft Whole-Genome sequence of the green sulfur bacterium Prosthecochloris vibrioformis DSM 260.</title>
        <authorList>
            <person name="Meyer T.E."/>
            <person name="Kyndt J.A."/>
        </authorList>
    </citation>
    <scope>NUCLEOTIDE SEQUENCE [LARGE SCALE GENOMIC DNA]</scope>
    <source>
        <strain evidence="1 2">DSM 260</strain>
    </source>
</reference>
<dbReference type="InterPro" id="IPR019238">
    <property type="entry name" value="AbiEi_2"/>
</dbReference>
<protein>
    <submittedName>
        <fullName evidence="1">Uncharacterized protein</fullName>
    </submittedName>
</protein>
<dbReference type="AlphaFoldDB" id="A0A5C4S0M8"/>
<dbReference type="EMBL" id="VDCI01000004">
    <property type="protein sequence ID" value="TNJ36607.1"/>
    <property type="molecule type" value="Genomic_DNA"/>
</dbReference>